<dbReference type="InterPro" id="IPR032807">
    <property type="entry name" value="GNVR"/>
</dbReference>
<dbReference type="PANTHER" id="PTHR32309">
    <property type="entry name" value="TYROSINE-PROTEIN KINASE"/>
    <property type="match status" value="1"/>
</dbReference>
<dbReference type="InterPro" id="IPR003856">
    <property type="entry name" value="LPS_length_determ_N"/>
</dbReference>
<dbReference type="InterPro" id="IPR050445">
    <property type="entry name" value="Bact_polysacc_biosynth/exp"/>
</dbReference>
<evidence type="ECO:0000256" key="3">
    <source>
        <dbReference type="ARBA" id="ARBA00022692"/>
    </source>
</evidence>
<keyword evidence="10" id="KW-1185">Reference proteome</keyword>
<dbReference type="Pfam" id="PF13807">
    <property type="entry name" value="GNVR"/>
    <property type="match status" value="1"/>
</dbReference>
<dbReference type="Proteomes" id="UP000194873">
    <property type="component" value="Unassembled WGS sequence"/>
</dbReference>
<evidence type="ECO:0000256" key="2">
    <source>
        <dbReference type="ARBA" id="ARBA00022475"/>
    </source>
</evidence>
<dbReference type="RefSeq" id="WP_086597042.1">
    <property type="nucleotide sequence ID" value="NZ_MTSE01000030.1"/>
</dbReference>
<evidence type="ECO:0000256" key="4">
    <source>
        <dbReference type="ARBA" id="ARBA00022989"/>
    </source>
</evidence>
<sequence length="706" mass="79208">MNELSKNLRLIRPLWRGLPILLLCVGAAVTLALQYLRYATPLYESTSKIKLAETNEGPIHTTLLQSTDAFSSNNKIGTEVELLKSQFLVDKALQHLSFGISTYRVGEIRTSEMYKQSPFLVTLRLPSHRWDDKRFKLTVGAQDDITLETPDKEMVIGHFGEPMHVTGGEVLITKNEALLRTKPSLALADKYEFVRHSHDQLMRALLDRLDITSVDKDVAVIRVSFRSAVPEKAADLVNALATVYMADYLENKYKAANSSVDFIDKQLKAVGQNLSQSENAVAGYRDQKRIVNTEQETSTELHKISELKLQRANLHLRLATASNLYQYMKMGSKKVLELAPAFEAFNDPLSNDIVKNIKELQAQKHDLLLRFRPQDEKVVAIDDKLTDLNAYLLESINNTRNTLTIQFHEIDSAIRQSEKGFVGLPTREKDLAVLQRNFQLNEKLFLLLHEKKTEAEIARASPTSFHRIIARGVAVNEPIAPNRVLVLAVSGFLGLIIGLLLVYLFAGIRATPTDSNRVQKESNLPLATTIPYLGTGPQRVAFFRQLVTRLELKGLLNLGTKLVISSFTDQEGQAFFTEHLAAALNAQGKKVRAIRILDANTLNPEVLDSELMLVQNMPLEQDSHSLAVMHGATINLVLVDSRSTPLARLQELEQLTTEYQLPNVQLCLNRVNYQPSLLRWPWKRTARREAAWTFATDGHAGAPATA</sequence>
<keyword evidence="2" id="KW-1003">Cell membrane</keyword>
<evidence type="ECO:0008006" key="11">
    <source>
        <dbReference type="Google" id="ProtNLM"/>
    </source>
</evidence>
<dbReference type="Pfam" id="PF02706">
    <property type="entry name" value="Wzz"/>
    <property type="match status" value="1"/>
</dbReference>
<keyword evidence="4 6" id="KW-1133">Transmembrane helix</keyword>
<feature type="domain" description="Polysaccharide chain length determinant N-terminal" evidence="7">
    <location>
        <begin position="9"/>
        <end position="96"/>
    </location>
</feature>
<organism evidence="9 10">
    <name type="scientific">Hymenobacter crusticola</name>
    <dbReference type="NCBI Taxonomy" id="1770526"/>
    <lineage>
        <taxon>Bacteria</taxon>
        <taxon>Pseudomonadati</taxon>
        <taxon>Bacteroidota</taxon>
        <taxon>Cytophagia</taxon>
        <taxon>Cytophagales</taxon>
        <taxon>Hymenobacteraceae</taxon>
        <taxon>Hymenobacter</taxon>
    </lineage>
</organism>
<feature type="transmembrane region" description="Helical" evidence="6">
    <location>
        <begin position="484"/>
        <end position="506"/>
    </location>
</feature>
<evidence type="ECO:0000313" key="9">
    <source>
        <dbReference type="EMBL" id="OUJ69827.1"/>
    </source>
</evidence>
<comment type="subcellular location">
    <subcellularLocation>
        <location evidence="1">Cell membrane</location>
        <topology evidence="1">Multi-pass membrane protein</topology>
    </subcellularLocation>
</comment>
<dbReference type="OrthoDB" id="621528at2"/>
<evidence type="ECO:0000256" key="6">
    <source>
        <dbReference type="SAM" id="Phobius"/>
    </source>
</evidence>
<feature type="domain" description="Tyrosine-protein kinase G-rich" evidence="8">
    <location>
        <begin position="432"/>
        <end position="503"/>
    </location>
</feature>
<evidence type="ECO:0000256" key="5">
    <source>
        <dbReference type="ARBA" id="ARBA00023136"/>
    </source>
</evidence>
<accession>A0A243W6N4</accession>
<reference evidence="9 10" key="1">
    <citation type="submission" date="2017-01" db="EMBL/GenBank/DDBJ databases">
        <title>A new Hymenobacter.</title>
        <authorList>
            <person name="Liang Y."/>
            <person name="Feng F."/>
        </authorList>
    </citation>
    <scope>NUCLEOTIDE SEQUENCE [LARGE SCALE GENOMIC DNA]</scope>
    <source>
        <strain evidence="9">MIMBbqt21</strain>
    </source>
</reference>
<protein>
    <recommendedName>
        <fullName evidence="11">Tyrosine kinase G-rich domain-containing protein</fullName>
    </recommendedName>
</protein>
<dbReference type="PANTHER" id="PTHR32309:SF31">
    <property type="entry name" value="CAPSULAR EXOPOLYSACCHARIDE FAMILY"/>
    <property type="match status" value="1"/>
</dbReference>
<keyword evidence="3 6" id="KW-0812">Transmembrane</keyword>
<evidence type="ECO:0000259" key="8">
    <source>
        <dbReference type="Pfam" id="PF13807"/>
    </source>
</evidence>
<gene>
    <name evidence="9" type="ORF">BXP70_26010</name>
</gene>
<keyword evidence="5 6" id="KW-0472">Membrane</keyword>
<evidence type="ECO:0000256" key="1">
    <source>
        <dbReference type="ARBA" id="ARBA00004651"/>
    </source>
</evidence>
<comment type="caution">
    <text evidence="9">The sequence shown here is derived from an EMBL/GenBank/DDBJ whole genome shotgun (WGS) entry which is preliminary data.</text>
</comment>
<proteinExistence type="predicted"/>
<dbReference type="GO" id="GO:0005886">
    <property type="term" value="C:plasma membrane"/>
    <property type="evidence" value="ECO:0007669"/>
    <property type="project" value="UniProtKB-SubCell"/>
</dbReference>
<evidence type="ECO:0000313" key="10">
    <source>
        <dbReference type="Proteomes" id="UP000194873"/>
    </source>
</evidence>
<dbReference type="AlphaFoldDB" id="A0A243W6N4"/>
<name>A0A243W6N4_9BACT</name>
<evidence type="ECO:0000259" key="7">
    <source>
        <dbReference type="Pfam" id="PF02706"/>
    </source>
</evidence>
<dbReference type="EMBL" id="MTSE01000030">
    <property type="protein sequence ID" value="OUJ69827.1"/>
    <property type="molecule type" value="Genomic_DNA"/>
</dbReference>